<dbReference type="Gene3D" id="2.20.25.80">
    <property type="entry name" value="WRKY domain"/>
    <property type="match status" value="1"/>
</dbReference>
<comment type="caution">
    <text evidence="8">The sequence shown here is derived from an EMBL/GenBank/DDBJ whole genome shotgun (WGS) entry which is preliminary data.</text>
</comment>
<dbReference type="GO" id="GO:0043565">
    <property type="term" value="F:sequence-specific DNA binding"/>
    <property type="evidence" value="ECO:0007669"/>
    <property type="project" value="InterPro"/>
</dbReference>
<name>A0AAE1R4J3_9SOLA</name>
<dbReference type="Proteomes" id="UP001291623">
    <property type="component" value="Unassembled WGS sequence"/>
</dbReference>
<dbReference type="PROSITE" id="PS50811">
    <property type="entry name" value="WRKY"/>
    <property type="match status" value="1"/>
</dbReference>
<proteinExistence type="predicted"/>
<keyword evidence="5" id="KW-0539">Nucleus</keyword>
<dbReference type="InterPro" id="IPR003657">
    <property type="entry name" value="WRKY_dom"/>
</dbReference>
<dbReference type="GO" id="GO:0005634">
    <property type="term" value="C:nucleus"/>
    <property type="evidence" value="ECO:0007669"/>
    <property type="project" value="UniProtKB-SubCell"/>
</dbReference>
<sequence>MVPQSPRTIRKRLIEEQLVQGKEFTVQLQTLLANHKSVSAHDLILKILTSFTEALSELTVSGSKKAPESDSLIGSKDSGGDLRTKDKQVVQDRRGCHGKRRCSYKYDQKCGATKQVQRIKEDPIIYRITYFGHHICKSCALREPLHQITSEEDSKLQLDWQDFMLSSHIMADDFSLEGVVSSMTSFDLHGLDMVDISKFGDFHFEALEFS</sequence>
<accession>A0AAE1R4J3</accession>
<keyword evidence="4" id="KW-0804">Transcription</keyword>
<evidence type="ECO:0000313" key="8">
    <source>
        <dbReference type="EMBL" id="KAK4343562.1"/>
    </source>
</evidence>
<dbReference type="InterPro" id="IPR036576">
    <property type="entry name" value="WRKY_dom_sf"/>
</dbReference>
<evidence type="ECO:0000256" key="5">
    <source>
        <dbReference type="ARBA" id="ARBA00023242"/>
    </source>
</evidence>
<dbReference type="AlphaFoldDB" id="A0AAE1R4J3"/>
<evidence type="ECO:0000256" key="6">
    <source>
        <dbReference type="SAM" id="MobiDB-lite"/>
    </source>
</evidence>
<dbReference type="EMBL" id="JAVYJV010000020">
    <property type="protein sequence ID" value="KAK4343562.1"/>
    <property type="molecule type" value="Genomic_DNA"/>
</dbReference>
<dbReference type="GO" id="GO:0003700">
    <property type="term" value="F:DNA-binding transcription factor activity"/>
    <property type="evidence" value="ECO:0007669"/>
    <property type="project" value="InterPro"/>
</dbReference>
<feature type="domain" description="WRKY" evidence="7">
    <location>
        <begin position="71"/>
        <end position="134"/>
    </location>
</feature>
<gene>
    <name evidence="8" type="ORF">RND71_036656</name>
</gene>
<keyword evidence="3" id="KW-0238">DNA-binding</keyword>
<dbReference type="PANTHER" id="PTHR31282">
    <property type="entry name" value="WRKY TRANSCRIPTION FACTOR 21-RELATED"/>
    <property type="match status" value="1"/>
</dbReference>
<organism evidence="8 9">
    <name type="scientific">Anisodus tanguticus</name>
    <dbReference type="NCBI Taxonomy" id="243964"/>
    <lineage>
        <taxon>Eukaryota</taxon>
        <taxon>Viridiplantae</taxon>
        <taxon>Streptophyta</taxon>
        <taxon>Embryophyta</taxon>
        <taxon>Tracheophyta</taxon>
        <taxon>Spermatophyta</taxon>
        <taxon>Magnoliopsida</taxon>
        <taxon>eudicotyledons</taxon>
        <taxon>Gunneridae</taxon>
        <taxon>Pentapetalae</taxon>
        <taxon>asterids</taxon>
        <taxon>lamiids</taxon>
        <taxon>Solanales</taxon>
        <taxon>Solanaceae</taxon>
        <taxon>Solanoideae</taxon>
        <taxon>Hyoscyameae</taxon>
        <taxon>Anisodus</taxon>
    </lineage>
</organism>
<protein>
    <recommendedName>
        <fullName evidence="7">WRKY domain-containing protein</fullName>
    </recommendedName>
</protein>
<dbReference type="SMART" id="SM00774">
    <property type="entry name" value="WRKY"/>
    <property type="match status" value="1"/>
</dbReference>
<evidence type="ECO:0000313" key="9">
    <source>
        <dbReference type="Proteomes" id="UP001291623"/>
    </source>
</evidence>
<keyword evidence="9" id="KW-1185">Reference proteome</keyword>
<evidence type="ECO:0000256" key="2">
    <source>
        <dbReference type="ARBA" id="ARBA00023015"/>
    </source>
</evidence>
<comment type="subcellular location">
    <subcellularLocation>
        <location evidence="1">Nucleus</location>
    </subcellularLocation>
</comment>
<evidence type="ECO:0000256" key="1">
    <source>
        <dbReference type="ARBA" id="ARBA00004123"/>
    </source>
</evidence>
<dbReference type="Pfam" id="PF03106">
    <property type="entry name" value="WRKY"/>
    <property type="match status" value="1"/>
</dbReference>
<evidence type="ECO:0000259" key="7">
    <source>
        <dbReference type="PROSITE" id="PS50811"/>
    </source>
</evidence>
<evidence type="ECO:0000256" key="3">
    <source>
        <dbReference type="ARBA" id="ARBA00023125"/>
    </source>
</evidence>
<evidence type="ECO:0000256" key="4">
    <source>
        <dbReference type="ARBA" id="ARBA00023163"/>
    </source>
</evidence>
<feature type="region of interest" description="Disordered" evidence="6">
    <location>
        <begin position="64"/>
        <end position="83"/>
    </location>
</feature>
<dbReference type="SUPFAM" id="SSF118290">
    <property type="entry name" value="WRKY DNA-binding domain"/>
    <property type="match status" value="1"/>
</dbReference>
<keyword evidence="2" id="KW-0805">Transcription regulation</keyword>
<reference evidence="8" key="1">
    <citation type="submission" date="2023-12" db="EMBL/GenBank/DDBJ databases">
        <title>Genome assembly of Anisodus tanguticus.</title>
        <authorList>
            <person name="Wang Y.-J."/>
        </authorList>
    </citation>
    <scope>NUCLEOTIDE SEQUENCE</scope>
    <source>
        <strain evidence="8">KB-2021</strain>
        <tissue evidence="8">Leaf</tissue>
    </source>
</reference>
<dbReference type="InterPro" id="IPR044810">
    <property type="entry name" value="WRKY_plant"/>
</dbReference>